<dbReference type="NCBIfam" id="TIGR01494">
    <property type="entry name" value="ATPase_P-type"/>
    <property type="match status" value="1"/>
</dbReference>
<evidence type="ECO:0000313" key="17">
    <source>
        <dbReference type="EMBL" id="KYD09586.1"/>
    </source>
</evidence>
<dbReference type="GO" id="GO:0005524">
    <property type="term" value="F:ATP binding"/>
    <property type="evidence" value="ECO:0007669"/>
    <property type="project" value="UniProtKB-KW"/>
</dbReference>
<evidence type="ECO:0000256" key="2">
    <source>
        <dbReference type="ARBA" id="ARBA00006024"/>
    </source>
</evidence>
<dbReference type="SUPFAM" id="SSF56784">
    <property type="entry name" value="HAD-like"/>
    <property type="match status" value="1"/>
</dbReference>
<comment type="subcellular location">
    <subcellularLocation>
        <location evidence="1">Endomembrane system</location>
        <topology evidence="1">Multi-pass membrane protein</topology>
    </subcellularLocation>
</comment>
<evidence type="ECO:0000256" key="13">
    <source>
        <dbReference type="ARBA" id="ARBA00023065"/>
    </source>
</evidence>
<evidence type="ECO:0000256" key="11">
    <source>
        <dbReference type="ARBA" id="ARBA00022989"/>
    </source>
</evidence>
<dbReference type="InterPro" id="IPR001757">
    <property type="entry name" value="P_typ_ATPase"/>
</dbReference>
<comment type="catalytic activity">
    <reaction evidence="15">
        <text>Cu(+)(in) + ATP + H2O = Cu(+)(out) + ADP + phosphate + H(+)</text>
        <dbReference type="Rhea" id="RHEA:25792"/>
        <dbReference type="ChEBI" id="CHEBI:15377"/>
        <dbReference type="ChEBI" id="CHEBI:15378"/>
        <dbReference type="ChEBI" id="CHEBI:30616"/>
        <dbReference type="ChEBI" id="CHEBI:43474"/>
        <dbReference type="ChEBI" id="CHEBI:49552"/>
        <dbReference type="ChEBI" id="CHEBI:456216"/>
        <dbReference type="EC" id="7.2.2.8"/>
    </reaction>
</comment>
<dbReference type="GO" id="GO:0005507">
    <property type="term" value="F:copper ion binding"/>
    <property type="evidence" value="ECO:0007669"/>
    <property type="project" value="TreeGrafter"/>
</dbReference>
<name>A0A150LC89_9BACL</name>
<dbReference type="GO" id="GO:0016887">
    <property type="term" value="F:ATP hydrolysis activity"/>
    <property type="evidence" value="ECO:0007669"/>
    <property type="project" value="InterPro"/>
</dbReference>
<evidence type="ECO:0000256" key="6">
    <source>
        <dbReference type="ARBA" id="ARBA00022723"/>
    </source>
</evidence>
<evidence type="ECO:0000256" key="5">
    <source>
        <dbReference type="ARBA" id="ARBA00022692"/>
    </source>
</evidence>
<dbReference type="Gene3D" id="3.40.50.1000">
    <property type="entry name" value="HAD superfamily/HAD-like"/>
    <property type="match status" value="1"/>
</dbReference>
<protein>
    <recommendedName>
        <fullName evidence="3">P-type Cu(+) transporter</fullName>
        <ecNumber evidence="3">7.2.2.8</ecNumber>
    </recommendedName>
</protein>
<dbReference type="FunFam" id="3.40.50.1000:FF:000144">
    <property type="entry name" value="copper-transporting ATPase 1 isoform X2"/>
    <property type="match status" value="1"/>
</dbReference>
<dbReference type="EMBL" id="LQYS01000096">
    <property type="protein sequence ID" value="KYD09586.1"/>
    <property type="molecule type" value="Genomic_DNA"/>
</dbReference>
<dbReference type="GO" id="GO:0016020">
    <property type="term" value="C:membrane"/>
    <property type="evidence" value="ECO:0007669"/>
    <property type="project" value="InterPro"/>
</dbReference>
<evidence type="ECO:0000256" key="7">
    <source>
        <dbReference type="ARBA" id="ARBA00022741"/>
    </source>
</evidence>
<evidence type="ECO:0000256" key="14">
    <source>
        <dbReference type="ARBA" id="ARBA00023136"/>
    </source>
</evidence>
<dbReference type="PATRIC" id="fig|81408.3.peg.709"/>
<dbReference type="PANTHER" id="PTHR43520">
    <property type="entry name" value="ATP7, ISOFORM B"/>
    <property type="match status" value="1"/>
</dbReference>
<gene>
    <name evidence="17" type="ORF">B4119_2024</name>
</gene>
<dbReference type="PRINTS" id="PR00120">
    <property type="entry name" value="HATPASE"/>
</dbReference>
<dbReference type="GO" id="GO:0043682">
    <property type="term" value="F:P-type divalent copper transporter activity"/>
    <property type="evidence" value="ECO:0007669"/>
    <property type="project" value="TreeGrafter"/>
</dbReference>
<accession>A0A150LC89</accession>
<dbReference type="STRING" id="81408.B4119_2024"/>
<keyword evidence="8" id="KW-0187">Copper transport</keyword>
<evidence type="ECO:0000256" key="4">
    <source>
        <dbReference type="ARBA" id="ARBA00022448"/>
    </source>
</evidence>
<keyword evidence="6" id="KW-0479">Metal-binding</keyword>
<dbReference type="Pfam" id="PF00702">
    <property type="entry name" value="Hydrolase"/>
    <property type="match status" value="1"/>
</dbReference>
<dbReference type="Proteomes" id="UP000075455">
    <property type="component" value="Unassembled WGS sequence"/>
</dbReference>
<reference evidence="17 18" key="1">
    <citation type="submission" date="2016-01" db="EMBL/GenBank/DDBJ databases">
        <title>Draft Genome Sequences of Seven Thermophilic Sporeformers Isolated from Foods.</title>
        <authorList>
            <person name="Berendsen E.M."/>
            <person name="Wells-Bennik M.H."/>
            <person name="Krawcyk A.O."/>
            <person name="De Jong A."/>
            <person name="Holsappel S."/>
            <person name="Eijlander R.T."/>
            <person name="Kuipers O.P."/>
        </authorList>
    </citation>
    <scope>NUCLEOTIDE SEQUENCE [LARGE SCALE GENOMIC DNA]</scope>
    <source>
        <strain evidence="17 18">B4119</strain>
    </source>
</reference>
<keyword evidence="5 16" id="KW-0812">Transmembrane</keyword>
<dbReference type="PRINTS" id="PR00119">
    <property type="entry name" value="CATATPASE"/>
</dbReference>
<keyword evidence="12" id="KW-0186">Copper</keyword>
<dbReference type="Gene3D" id="3.40.1110.10">
    <property type="entry name" value="Calcium-transporting ATPase, cytoplasmic domain N"/>
    <property type="match status" value="1"/>
</dbReference>
<dbReference type="PANTHER" id="PTHR43520:SF8">
    <property type="entry name" value="P-TYPE CU(+) TRANSPORTER"/>
    <property type="match status" value="1"/>
</dbReference>
<keyword evidence="14 16" id="KW-0472">Membrane</keyword>
<keyword evidence="17" id="KW-0378">Hydrolase</keyword>
<keyword evidence="10" id="KW-1278">Translocase</keyword>
<keyword evidence="9" id="KW-0067">ATP-binding</keyword>
<keyword evidence="4" id="KW-0813">Transport</keyword>
<evidence type="ECO:0000256" key="1">
    <source>
        <dbReference type="ARBA" id="ARBA00004127"/>
    </source>
</evidence>
<dbReference type="GO" id="GO:0140581">
    <property type="term" value="F:P-type monovalent copper transporter activity"/>
    <property type="evidence" value="ECO:0007669"/>
    <property type="project" value="UniProtKB-EC"/>
</dbReference>
<feature type="transmembrane region" description="Helical" evidence="16">
    <location>
        <begin position="193"/>
        <end position="211"/>
    </location>
</feature>
<keyword evidence="7" id="KW-0547">Nucleotide-binding</keyword>
<dbReference type="GO" id="GO:0012505">
    <property type="term" value="C:endomembrane system"/>
    <property type="evidence" value="ECO:0007669"/>
    <property type="project" value="UniProtKB-SubCell"/>
</dbReference>
<evidence type="ECO:0000256" key="12">
    <source>
        <dbReference type="ARBA" id="ARBA00023008"/>
    </source>
</evidence>
<evidence type="ECO:0000256" key="3">
    <source>
        <dbReference type="ARBA" id="ARBA00012517"/>
    </source>
</evidence>
<dbReference type="InterPro" id="IPR023214">
    <property type="entry name" value="HAD_sf"/>
</dbReference>
<dbReference type="EC" id="7.2.2.8" evidence="3"/>
<dbReference type="AlphaFoldDB" id="A0A150LC89"/>
<proteinExistence type="inferred from homology"/>
<dbReference type="GO" id="GO:0055070">
    <property type="term" value="P:copper ion homeostasis"/>
    <property type="evidence" value="ECO:0007669"/>
    <property type="project" value="TreeGrafter"/>
</dbReference>
<evidence type="ECO:0000256" key="15">
    <source>
        <dbReference type="ARBA" id="ARBA00049289"/>
    </source>
</evidence>
<dbReference type="InterPro" id="IPR036412">
    <property type="entry name" value="HAD-like_sf"/>
</dbReference>
<organism evidence="17 18">
    <name type="scientific">Saccharococcus caldoxylosilyticus</name>
    <dbReference type="NCBI Taxonomy" id="81408"/>
    <lineage>
        <taxon>Bacteria</taxon>
        <taxon>Bacillati</taxon>
        <taxon>Bacillota</taxon>
        <taxon>Bacilli</taxon>
        <taxon>Bacillales</taxon>
        <taxon>Anoxybacillaceae</taxon>
        <taxon>Saccharococcus</taxon>
    </lineage>
</organism>
<evidence type="ECO:0000256" key="10">
    <source>
        <dbReference type="ARBA" id="ARBA00022967"/>
    </source>
</evidence>
<dbReference type="InterPro" id="IPR023299">
    <property type="entry name" value="ATPase_P-typ_cyto_dom_N"/>
</dbReference>
<keyword evidence="11 16" id="KW-1133">Transmembrane helix</keyword>
<sequence length="218" mass="23303">MKENNIDMSRHEEKMVQLETEGKTAMLVAIDGEFAGIIAVADTIKENAKAAIQALKQLGMDVYMVTGDNERTAKAIAKQAGIGHVYAEVLPEDKANIVEKLQREGKRVAMASDGINDAPALAKADIGMAIGTGTDVAIETADVTLVGGDLAHIPKAVELSRKTMTNIRQNLFWELFYNTIGIPVAAAGLLEPWIAGAAMAFSSVSVVTNALRLKRVKL</sequence>
<comment type="similarity">
    <text evidence="2">Belongs to the cation transport ATPase (P-type) (TC 3.A.3) family. Type IB subfamily.</text>
</comment>
<keyword evidence="13" id="KW-0406">Ion transport</keyword>
<evidence type="ECO:0000256" key="16">
    <source>
        <dbReference type="SAM" id="Phobius"/>
    </source>
</evidence>
<evidence type="ECO:0000313" key="18">
    <source>
        <dbReference type="Proteomes" id="UP000075455"/>
    </source>
</evidence>
<comment type="caution">
    <text evidence="17">The sequence shown here is derived from an EMBL/GenBank/DDBJ whole genome shotgun (WGS) entry which is preliminary data.</text>
</comment>
<evidence type="ECO:0000256" key="8">
    <source>
        <dbReference type="ARBA" id="ARBA00022796"/>
    </source>
</evidence>
<feature type="transmembrane region" description="Helical" evidence="16">
    <location>
        <begin position="171"/>
        <end position="187"/>
    </location>
</feature>
<evidence type="ECO:0000256" key="9">
    <source>
        <dbReference type="ARBA" id="ARBA00022840"/>
    </source>
</evidence>